<dbReference type="InterPro" id="IPR003661">
    <property type="entry name" value="HisK_dim/P_dom"/>
</dbReference>
<keyword evidence="6" id="KW-0902">Two-component regulatory system</keyword>
<dbReference type="Gene3D" id="3.40.50.2300">
    <property type="match status" value="1"/>
</dbReference>
<evidence type="ECO:0000256" key="1">
    <source>
        <dbReference type="ARBA" id="ARBA00000085"/>
    </source>
</evidence>
<keyword evidence="8" id="KW-1133">Transmembrane helix</keyword>
<dbReference type="EMBL" id="QASN01000008">
    <property type="protein sequence ID" value="PTU75341.1"/>
    <property type="molecule type" value="Genomic_DNA"/>
</dbReference>
<dbReference type="Pfam" id="PF00512">
    <property type="entry name" value="HisKA"/>
    <property type="match status" value="1"/>
</dbReference>
<dbReference type="Pfam" id="PF02518">
    <property type="entry name" value="HATPase_c"/>
    <property type="match status" value="1"/>
</dbReference>
<keyword evidence="4" id="KW-0808">Transferase</keyword>
<dbReference type="SUPFAM" id="SSF52172">
    <property type="entry name" value="CheY-like"/>
    <property type="match status" value="1"/>
</dbReference>
<dbReference type="Gene3D" id="3.30.565.10">
    <property type="entry name" value="Histidine kinase-like ATPase, C-terminal domain"/>
    <property type="match status" value="1"/>
</dbReference>
<sequence>MSIEELERLLLTQQRRGHNHLRFSRRLEQLFARDRFRFMQRHWGTRMVILAAVSFQLVYGLHDLLVMPFEVNLWLLPLRLLSVVAIIASWLYYRLPDADPERAQRYFATAYLVCGILVVLLIYASHIQGEQMPYEGLLLFLVFGHGVLSLPFRTVMFSGWLLYGLFLVLGLMFNNNSEQLAYQLLFLGCVNLIGSTGSYLQEHAHRSGWINLRLLNIARRRSEAETQSKLRQLAAVSHDLRQPLNAMGLYAQHLQECAADAEVQRVSEQLNISVEQLGRMLQSLLDYNRLTLTGAVQTQIQSIALLPMLERLRDEAQGDPAASGVRLLVECDEPLWVRSDPALLERMLRNLLSNALRHAQAGHIWLRAEQDAEDVLLEVGDDGVGLAEDQQELVFEEFRQLDNPGRNADQGLGLGLAIVRQLARLLGHPLRLDSAPGHGARFLLRLPLTEPAAIEEPARQQVMAGRVLLLEDDRASREALQALLQRWGCEVRACVNFDEALLVLDDLQPQLLISDYRLSGELDGLQALEAMRERCGTMLPALLVSADVSPALQERCMHQSVQLLGKPLLPARLRQALARHLNGQPSQAAVPGQA</sequence>
<dbReference type="Pfam" id="PF00072">
    <property type="entry name" value="Response_reg"/>
    <property type="match status" value="1"/>
</dbReference>
<feature type="transmembrane region" description="Helical" evidence="8">
    <location>
        <begin position="157"/>
        <end position="174"/>
    </location>
</feature>
<feature type="transmembrane region" description="Helical" evidence="8">
    <location>
        <begin position="105"/>
        <end position="126"/>
    </location>
</feature>
<reference evidence="11 12" key="1">
    <citation type="submission" date="2018-04" db="EMBL/GenBank/DDBJ databases">
        <title>Pseudomonas sp. nov., isolated from mangrove soil.</title>
        <authorList>
            <person name="Chen C."/>
        </authorList>
    </citation>
    <scope>NUCLEOTIDE SEQUENCE [LARGE SCALE GENOMIC DNA]</scope>
    <source>
        <strain evidence="11 12">TC-11</strain>
    </source>
</reference>
<dbReference type="SMART" id="SM00387">
    <property type="entry name" value="HATPase_c"/>
    <property type="match status" value="1"/>
</dbReference>
<dbReference type="CDD" id="cd00156">
    <property type="entry name" value="REC"/>
    <property type="match status" value="1"/>
</dbReference>
<dbReference type="SMART" id="SM00388">
    <property type="entry name" value="HisKA"/>
    <property type="match status" value="1"/>
</dbReference>
<dbReference type="InterPro" id="IPR005467">
    <property type="entry name" value="His_kinase_dom"/>
</dbReference>
<feature type="domain" description="Response regulatory" evidence="10">
    <location>
        <begin position="466"/>
        <end position="581"/>
    </location>
</feature>
<name>A0A2T5PC89_9PSED</name>
<feature type="domain" description="Histidine kinase" evidence="9">
    <location>
        <begin position="235"/>
        <end position="450"/>
    </location>
</feature>
<evidence type="ECO:0000256" key="5">
    <source>
        <dbReference type="ARBA" id="ARBA00022777"/>
    </source>
</evidence>
<dbReference type="SUPFAM" id="SSF55874">
    <property type="entry name" value="ATPase domain of HSP90 chaperone/DNA topoisomerase II/histidine kinase"/>
    <property type="match status" value="1"/>
</dbReference>
<dbReference type="Proteomes" id="UP000244064">
    <property type="component" value="Unassembled WGS sequence"/>
</dbReference>
<dbReference type="InterPro" id="IPR003594">
    <property type="entry name" value="HATPase_dom"/>
</dbReference>
<dbReference type="PROSITE" id="PS50110">
    <property type="entry name" value="RESPONSE_REGULATORY"/>
    <property type="match status" value="1"/>
</dbReference>
<evidence type="ECO:0000313" key="11">
    <source>
        <dbReference type="EMBL" id="PTU75341.1"/>
    </source>
</evidence>
<dbReference type="PROSITE" id="PS50109">
    <property type="entry name" value="HIS_KIN"/>
    <property type="match status" value="1"/>
</dbReference>
<evidence type="ECO:0000256" key="7">
    <source>
        <dbReference type="PROSITE-ProRule" id="PRU00169"/>
    </source>
</evidence>
<dbReference type="CDD" id="cd00075">
    <property type="entry name" value="HATPase"/>
    <property type="match status" value="1"/>
</dbReference>
<dbReference type="PANTHER" id="PTHR43711">
    <property type="entry name" value="TWO-COMPONENT HISTIDINE KINASE"/>
    <property type="match status" value="1"/>
</dbReference>
<evidence type="ECO:0000256" key="6">
    <source>
        <dbReference type="ARBA" id="ARBA00023012"/>
    </source>
</evidence>
<keyword evidence="8" id="KW-0812">Transmembrane</keyword>
<keyword evidence="5 11" id="KW-0418">Kinase</keyword>
<dbReference type="SUPFAM" id="SSF47384">
    <property type="entry name" value="Homodimeric domain of signal transducing histidine kinase"/>
    <property type="match status" value="1"/>
</dbReference>
<evidence type="ECO:0000259" key="9">
    <source>
        <dbReference type="PROSITE" id="PS50109"/>
    </source>
</evidence>
<organism evidence="11 12">
    <name type="scientific">Pseudomonas mangrovi</name>
    <dbReference type="NCBI Taxonomy" id="2161748"/>
    <lineage>
        <taxon>Bacteria</taxon>
        <taxon>Pseudomonadati</taxon>
        <taxon>Pseudomonadota</taxon>
        <taxon>Gammaproteobacteria</taxon>
        <taxon>Pseudomonadales</taxon>
        <taxon>Pseudomonadaceae</taxon>
        <taxon>Pseudomonas</taxon>
    </lineage>
</organism>
<comment type="catalytic activity">
    <reaction evidence="1">
        <text>ATP + protein L-histidine = ADP + protein N-phospho-L-histidine.</text>
        <dbReference type="EC" id="2.7.13.3"/>
    </reaction>
</comment>
<gene>
    <name evidence="11" type="ORF">DBO85_05305</name>
</gene>
<dbReference type="SMART" id="SM00448">
    <property type="entry name" value="REC"/>
    <property type="match status" value="1"/>
</dbReference>
<dbReference type="InterPro" id="IPR036097">
    <property type="entry name" value="HisK_dim/P_sf"/>
</dbReference>
<protein>
    <recommendedName>
        <fullName evidence="2">histidine kinase</fullName>
        <ecNumber evidence="2">2.7.13.3</ecNumber>
    </recommendedName>
</protein>
<dbReference type="PANTHER" id="PTHR43711:SF1">
    <property type="entry name" value="HISTIDINE KINASE 1"/>
    <property type="match status" value="1"/>
</dbReference>
<proteinExistence type="predicted"/>
<evidence type="ECO:0000256" key="2">
    <source>
        <dbReference type="ARBA" id="ARBA00012438"/>
    </source>
</evidence>
<evidence type="ECO:0000256" key="4">
    <source>
        <dbReference type="ARBA" id="ARBA00022679"/>
    </source>
</evidence>
<feature type="transmembrane region" description="Helical" evidence="8">
    <location>
        <begin position="73"/>
        <end position="93"/>
    </location>
</feature>
<dbReference type="GO" id="GO:0000155">
    <property type="term" value="F:phosphorelay sensor kinase activity"/>
    <property type="evidence" value="ECO:0007669"/>
    <property type="project" value="InterPro"/>
</dbReference>
<evidence type="ECO:0000259" key="10">
    <source>
        <dbReference type="PROSITE" id="PS50110"/>
    </source>
</evidence>
<dbReference type="InterPro" id="IPR050736">
    <property type="entry name" value="Sensor_HK_Regulatory"/>
</dbReference>
<comment type="caution">
    <text evidence="11">The sequence shown here is derived from an EMBL/GenBank/DDBJ whole genome shotgun (WGS) entry which is preliminary data.</text>
</comment>
<dbReference type="InterPro" id="IPR004358">
    <property type="entry name" value="Sig_transdc_His_kin-like_C"/>
</dbReference>
<keyword evidence="8" id="KW-0472">Membrane</keyword>
<dbReference type="Gene3D" id="1.10.287.130">
    <property type="match status" value="1"/>
</dbReference>
<feature type="modified residue" description="4-aspartylphosphate" evidence="7">
    <location>
        <position position="515"/>
    </location>
</feature>
<dbReference type="EC" id="2.7.13.3" evidence="2"/>
<accession>A0A2T5PC89</accession>
<evidence type="ECO:0000313" key="12">
    <source>
        <dbReference type="Proteomes" id="UP000244064"/>
    </source>
</evidence>
<feature type="transmembrane region" description="Helical" evidence="8">
    <location>
        <begin position="43"/>
        <end position="61"/>
    </location>
</feature>
<dbReference type="CDD" id="cd00082">
    <property type="entry name" value="HisKA"/>
    <property type="match status" value="1"/>
</dbReference>
<feature type="transmembrane region" description="Helical" evidence="8">
    <location>
        <begin position="180"/>
        <end position="200"/>
    </location>
</feature>
<dbReference type="InterPro" id="IPR001789">
    <property type="entry name" value="Sig_transdc_resp-reg_receiver"/>
</dbReference>
<keyword evidence="12" id="KW-1185">Reference proteome</keyword>
<evidence type="ECO:0000256" key="8">
    <source>
        <dbReference type="SAM" id="Phobius"/>
    </source>
</evidence>
<evidence type="ECO:0000256" key="3">
    <source>
        <dbReference type="ARBA" id="ARBA00022553"/>
    </source>
</evidence>
<dbReference type="PRINTS" id="PR00344">
    <property type="entry name" value="BCTRLSENSOR"/>
</dbReference>
<dbReference type="AlphaFoldDB" id="A0A2T5PC89"/>
<dbReference type="OrthoDB" id="9764438at2"/>
<keyword evidence="3 7" id="KW-0597">Phosphoprotein</keyword>
<dbReference type="InterPro" id="IPR036890">
    <property type="entry name" value="HATPase_C_sf"/>
</dbReference>
<dbReference type="InterPro" id="IPR011006">
    <property type="entry name" value="CheY-like_superfamily"/>
</dbReference>